<keyword evidence="1" id="KW-1133">Transmembrane helix</keyword>
<protein>
    <submittedName>
        <fullName evidence="2">Uncharacterized protein</fullName>
    </submittedName>
</protein>
<name>A0A9P7DWA3_9AGAM</name>
<feature type="transmembrane region" description="Helical" evidence="1">
    <location>
        <begin position="110"/>
        <end position="131"/>
    </location>
</feature>
<evidence type="ECO:0000256" key="1">
    <source>
        <dbReference type="SAM" id="Phobius"/>
    </source>
</evidence>
<evidence type="ECO:0000313" key="3">
    <source>
        <dbReference type="Proteomes" id="UP000807769"/>
    </source>
</evidence>
<reference evidence="2" key="1">
    <citation type="journal article" date="2020" name="New Phytol.">
        <title>Comparative genomics reveals dynamic genome evolution in host specialist ectomycorrhizal fungi.</title>
        <authorList>
            <person name="Lofgren L.A."/>
            <person name="Nguyen N.H."/>
            <person name="Vilgalys R."/>
            <person name="Ruytinx J."/>
            <person name="Liao H.L."/>
            <person name="Branco S."/>
            <person name="Kuo A."/>
            <person name="LaButti K."/>
            <person name="Lipzen A."/>
            <person name="Andreopoulos W."/>
            <person name="Pangilinan J."/>
            <person name="Riley R."/>
            <person name="Hundley H."/>
            <person name="Na H."/>
            <person name="Barry K."/>
            <person name="Grigoriev I.V."/>
            <person name="Stajich J.E."/>
            <person name="Kennedy P.G."/>
        </authorList>
    </citation>
    <scope>NUCLEOTIDE SEQUENCE</scope>
    <source>
        <strain evidence="2">MN1</strain>
    </source>
</reference>
<dbReference type="OrthoDB" id="10479112at2759"/>
<comment type="caution">
    <text evidence="2">The sequence shown here is derived from an EMBL/GenBank/DDBJ whole genome shotgun (WGS) entry which is preliminary data.</text>
</comment>
<dbReference type="GeneID" id="64636305"/>
<gene>
    <name evidence="2" type="ORF">BJ212DRAFT_1580954</name>
</gene>
<sequence length="158" mass="18048">MTCLVQREKSARDKLVQNPNGFYTLSPSRRQRLLTVSSIERWPTKITTAAVSNNNTTHPKVHRQDRGVTILNNPNNRTEASLMVNLTADLGTNLNRHHRQFMYNNPLSPVVLVEVLAAWLVLLVHVFAAVLRRHFVTVYCKIWELHRRLLSAGTCNIA</sequence>
<dbReference type="AlphaFoldDB" id="A0A9P7DWA3"/>
<evidence type="ECO:0000313" key="2">
    <source>
        <dbReference type="EMBL" id="KAG1804493.1"/>
    </source>
</evidence>
<keyword evidence="3" id="KW-1185">Reference proteome</keyword>
<accession>A0A9P7DWA3</accession>
<dbReference type="RefSeq" id="XP_041186973.1">
    <property type="nucleotide sequence ID" value="XM_041342289.1"/>
</dbReference>
<organism evidence="2 3">
    <name type="scientific">Suillus subaureus</name>
    <dbReference type="NCBI Taxonomy" id="48587"/>
    <lineage>
        <taxon>Eukaryota</taxon>
        <taxon>Fungi</taxon>
        <taxon>Dikarya</taxon>
        <taxon>Basidiomycota</taxon>
        <taxon>Agaricomycotina</taxon>
        <taxon>Agaricomycetes</taxon>
        <taxon>Agaricomycetidae</taxon>
        <taxon>Boletales</taxon>
        <taxon>Suillineae</taxon>
        <taxon>Suillaceae</taxon>
        <taxon>Suillus</taxon>
    </lineage>
</organism>
<dbReference type="EMBL" id="JABBWG010000057">
    <property type="protein sequence ID" value="KAG1804493.1"/>
    <property type="molecule type" value="Genomic_DNA"/>
</dbReference>
<keyword evidence="1" id="KW-0472">Membrane</keyword>
<proteinExistence type="predicted"/>
<dbReference type="Proteomes" id="UP000807769">
    <property type="component" value="Unassembled WGS sequence"/>
</dbReference>
<keyword evidence="1" id="KW-0812">Transmembrane</keyword>